<dbReference type="Proteomes" id="UP001320691">
    <property type="component" value="Unassembled WGS sequence"/>
</dbReference>
<reference evidence="1" key="1">
    <citation type="submission" date="2022-08" db="EMBL/GenBank/DDBJ databases">
        <title>Genomic analyses of the natural microbiome of Caenorhabditis elegans.</title>
        <authorList>
            <person name="Samuel B."/>
        </authorList>
    </citation>
    <scope>NUCLEOTIDE SEQUENCE</scope>
    <source>
        <strain evidence="1">BIGb0277</strain>
    </source>
</reference>
<protein>
    <recommendedName>
        <fullName evidence="3">Helix-turn-helix domain-containing protein</fullName>
    </recommendedName>
</protein>
<gene>
    <name evidence="1" type="ORF">M2412_002526</name>
</gene>
<evidence type="ECO:0000313" key="1">
    <source>
        <dbReference type="EMBL" id="MCS4280532.1"/>
    </source>
</evidence>
<evidence type="ECO:0008006" key="3">
    <source>
        <dbReference type="Google" id="ProtNLM"/>
    </source>
</evidence>
<accession>A0AAW5PIG3</accession>
<proteinExistence type="predicted"/>
<comment type="caution">
    <text evidence="1">The sequence shown here is derived from an EMBL/GenBank/DDBJ whole genome shotgun (WGS) entry which is preliminary data.</text>
</comment>
<dbReference type="AlphaFoldDB" id="A0AAW5PIG3"/>
<name>A0AAW5PIG3_9GAMM</name>
<sequence>MAYPIEVAFDQLGVSRTRGYQLINGGMLRTYKDGKRRLCSHVALVECQQSMERASTEGKRNAAAA</sequence>
<evidence type="ECO:0000313" key="2">
    <source>
        <dbReference type="Proteomes" id="UP001320691"/>
    </source>
</evidence>
<organism evidence="1 2">
    <name type="scientific">Stenotrophomonas rhizophila</name>
    <dbReference type="NCBI Taxonomy" id="216778"/>
    <lineage>
        <taxon>Bacteria</taxon>
        <taxon>Pseudomonadati</taxon>
        <taxon>Pseudomonadota</taxon>
        <taxon>Gammaproteobacteria</taxon>
        <taxon>Lysobacterales</taxon>
        <taxon>Lysobacteraceae</taxon>
        <taxon>Stenotrophomonas</taxon>
    </lineage>
</organism>
<dbReference type="EMBL" id="JANUEK010000006">
    <property type="protein sequence ID" value="MCS4280532.1"/>
    <property type="molecule type" value="Genomic_DNA"/>
</dbReference>